<dbReference type="AlphaFoldDB" id="A0A9P5JZY2"/>
<name>A0A9P5JZY2_9AGAM</name>
<evidence type="ECO:0000256" key="1">
    <source>
        <dbReference type="SAM" id="MobiDB-lite"/>
    </source>
</evidence>
<reference evidence="3" key="1">
    <citation type="submission" date="2019-10" db="EMBL/GenBank/DDBJ databases">
        <authorList>
            <consortium name="DOE Joint Genome Institute"/>
            <person name="Kuo A."/>
            <person name="Miyauchi S."/>
            <person name="Kiss E."/>
            <person name="Drula E."/>
            <person name="Kohler A."/>
            <person name="Sanchez-Garcia M."/>
            <person name="Andreopoulos B."/>
            <person name="Barry K.W."/>
            <person name="Bonito G."/>
            <person name="Buee M."/>
            <person name="Carver A."/>
            <person name="Chen C."/>
            <person name="Cichocki N."/>
            <person name="Clum A."/>
            <person name="Culley D."/>
            <person name="Crous P.W."/>
            <person name="Fauchery L."/>
            <person name="Girlanda M."/>
            <person name="Hayes R."/>
            <person name="Keri Z."/>
            <person name="LaButti K."/>
            <person name="Lipzen A."/>
            <person name="Lombard V."/>
            <person name="Magnuson J."/>
            <person name="Maillard F."/>
            <person name="Morin E."/>
            <person name="Murat C."/>
            <person name="Nolan M."/>
            <person name="Ohm R."/>
            <person name="Pangilinan J."/>
            <person name="Pereira M."/>
            <person name="Perotto S."/>
            <person name="Peter M."/>
            <person name="Riley R."/>
            <person name="Sitrit Y."/>
            <person name="Stielow B."/>
            <person name="Szollosi G."/>
            <person name="Zifcakova L."/>
            <person name="Stursova M."/>
            <person name="Spatafora J.W."/>
            <person name="Tedersoo L."/>
            <person name="Vaario L.-M."/>
            <person name="Yamada A."/>
            <person name="Yan M."/>
            <person name="Wang P."/>
            <person name="Xu J."/>
            <person name="Bruns T."/>
            <person name="Baldrian P."/>
            <person name="Vilgalys R."/>
            <person name="Henrissat B."/>
            <person name="Grigoriev I.V."/>
            <person name="Hibbett D."/>
            <person name="Nagy L.G."/>
            <person name="Martin F.M."/>
        </authorList>
    </citation>
    <scope>NUCLEOTIDE SEQUENCE</scope>
    <source>
        <strain evidence="3">Prilba</strain>
    </source>
</reference>
<protein>
    <submittedName>
        <fullName evidence="3">Uncharacterized protein</fullName>
    </submittedName>
</protein>
<keyword evidence="2" id="KW-1133">Transmembrane helix</keyword>
<evidence type="ECO:0000313" key="3">
    <source>
        <dbReference type="EMBL" id="KAF8472199.1"/>
    </source>
</evidence>
<feature type="transmembrane region" description="Helical" evidence="2">
    <location>
        <begin position="17"/>
        <end position="35"/>
    </location>
</feature>
<feature type="transmembrane region" description="Helical" evidence="2">
    <location>
        <begin position="230"/>
        <end position="249"/>
    </location>
</feature>
<comment type="caution">
    <text evidence="3">The sequence shown here is derived from an EMBL/GenBank/DDBJ whole genome shotgun (WGS) entry which is preliminary data.</text>
</comment>
<accession>A0A9P5JZY2</accession>
<feature type="transmembrane region" description="Helical" evidence="2">
    <location>
        <begin position="155"/>
        <end position="178"/>
    </location>
</feature>
<feature type="transmembrane region" description="Helical" evidence="2">
    <location>
        <begin position="199"/>
        <end position="224"/>
    </location>
</feature>
<dbReference type="EMBL" id="WHVB01000021">
    <property type="protein sequence ID" value="KAF8472199.1"/>
    <property type="molecule type" value="Genomic_DNA"/>
</dbReference>
<keyword evidence="2" id="KW-0472">Membrane</keyword>
<organism evidence="3 4">
    <name type="scientific">Russula ochroleuca</name>
    <dbReference type="NCBI Taxonomy" id="152965"/>
    <lineage>
        <taxon>Eukaryota</taxon>
        <taxon>Fungi</taxon>
        <taxon>Dikarya</taxon>
        <taxon>Basidiomycota</taxon>
        <taxon>Agaricomycotina</taxon>
        <taxon>Agaricomycetes</taxon>
        <taxon>Russulales</taxon>
        <taxon>Russulaceae</taxon>
        <taxon>Russula</taxon>
    </lineage>
</organism>
<feature type="transmembrane region" description="Helical" evidence="2">
    <location>
        <begin position="47"/>
        <end position="71"/>
    </location>
</feature>
<proteinExistence type="predicted"/>
<dbReference type="OrthoDB" id="3341077at2759"/>
<dbReference type="Proteomes" id="UP000759537">
    <property type="component" value="Unassembled WGS sequence"/>
</dbReference>
<feature type="transmembrane region" description="Helical" evidence="2">
    <location>
        <begin position="91"/>
        <end position="111"/>
    </location>
</feature>
<gene>
    <name evidence="3" type="ORF">DFH94DRAFT_191233</name>
</gene>
<keyword evidence="2" id="KW-0812">Transmembrane</keyword>
<evidence type="ECO:0000256" key="2">
    <source>
        <dbReference type="SAM" id="Phobius"/>
    </source>
</evidence>
<feature type="compositionally biased region" description="Polar residues" evidence="1">
    <location>
        <begin position="307"/>
        <end position="322"/>
    </location>
</feature>
<feature type="transmembrane region" description="Helical" evidence="2">
    <location>
        <begin position="118"/>
        <end position="143"/>
    </location>
</feature>
<reference evidence="3" key="2">
    <citation type="journal article" date="2020" name="Nat. Commun.">
        <title>Large-scale genome sequencing of mycorrhizal fungi provides insights into the early evolution of symbiotic traits.</title>
        <authorList>
            <person name="Miyauchi S."/>
            <person name="Kiss E."/>
            <person name="Kuo A."/>
            <person name="Drula E."/>
            <person name="Kohler A."/>
            <person name="Sanchez-Garcia M."/>
            <person name="Morin E."/>
            <person name="Andreopoulos B."/>
            <person name="Barry K.W."/>
            <person name="Bonito G."/>
            <person name="Buee M."/>
            <person name="Carver A."/>
            <person name="Chen C."/>
            <person name="Cichocki N."/>
            <person name="Clum A."/>
            <person name="Culley D."/>
            <person name="Crous P.W."/>
            <person name="Fauchery L."/>
            <person name="Girlanda M."/>
            <person name="Hayes R.D."/>
            <person name="Keri Z."/>
            <person name="LaButti K."/>
            <person name="Lipzen A."/>
            <person name="Lombard V."/>
            <person name="Magnuson J."/>
            <person name="Maillard F."/>
            <person name="Murat C."/>
            <person name="Nolan M."/>
            <person name="Ohm R.A."/>
            <person name="Pangilinan J."/>
            <person name="Pereira M.F."/>
            <person name="Perotto S."/>
            <person name="Peter M."/>
            <person name="Pfister S."/>
            <person name="Riley R."/>
            <person name="Sitrit Y."/>
            <person name="Stielow J.B."/>
            <person name="Szollosi G."/>
            <person name="Zifcakova L."/>
            <person name="Stursova M."/>
            <person name="Spatafora J.W."/>
            <person name="Tedersoo L."/>
            <person name="Vaario L.M."/>
            <person name="Yamada A."/>
            <person name="Yan M."/>
            <person name="Wang P."/>
            <person name="Xu J."/>
            <person name="Bruns T."/>
            <person name="Baldrian P."/>
            <person name="Vilgalys R."/>
            <person name="Dunand C."/>
            <person name="Henrissat B."/>
            <person name="Grigoriev I.V."/>
            <person name="Hibbett D."/>
            <person name="Nagy L.G."/>
            <person name="Martin F.M."/>
        </authorList>
    </citation>
    <scope>NUCLEOTIDE SEQUENCE</scope>
    <source>
        <strain evidence="3">Prilba</strain>
    </source>
</reference>
<keyword evidence="4" id="KW-1185">Reference proteome</keyword>
<evidence type="ECO:0000313" key="4">
    <source>
        <dbReference type="Proteomes" id="UP000759537"/>
    </source>
</evidence>
<sequence length="322" mass="35267">MTLNNDMAALVGFGCEAFFYGCYTILFALAIYLKFNGPNRTSSVKGPLFILSVILYLSCSTHFAMVFIYSYKVLNSTGVEGFANNTTLLNPTIVNVIANFTGEFILIYRCWVLWSKNYWIIFIPSFTLITWIIIVGVALHLFVQNNLASATTLGHVSFFVEISESVILTTLIVVRIWRLSTRNRRDVLGQNFPVGTGRIALAIIVESGVLYLSAQFAFCTLYVIGNPAHFILGGIALQIYGIAPTLIFIRMSCMLNAPSVLIRSSTAVTQLRFSDRATASTNPGLCISVDMPMAAIKSKPGGEELGSNFSSEFSSMDNATAA</sequence>
<feature type="region of interest" description="Disordered" evidence="1">
    <location>
        <begin position="301"/>
        <end position="322"/>
    </location>
</feature>